<accession>A0AAW6TY40</accession>
<evidence type="ECO:0000256" key="1">
    <source>
        <dbReference type="ARBA" id="ARBA00004141"/>
    </source>
</evidence>
<evidence type="ECO:0000259" key="6">
    <source>
        <dbReference type="Pfam" id="PF01699"/>
    </source>
</evidence>
<feature type="domain" description="Sodium/calcium exchanger membrane region" evidence="6">
    <location>
        <begin position="172"/>
        <end position="314"/>
    </location>
</feature>
<feature type="transmembrane region" description="Helical" evidence="5">
    <location>
        <begin position="235"/>
        <end position="258"/>
    </location>
</feature>
<keyword evidence="4 5" id="KW-0472">Membrane</keyword>
<protein>
    <submittedName>
        <fullName evidence="7">Calcium/sodium antiporter</fullName>
    </submittedName>
</protein>
<dbReference type="GO" id="GO:0006874">
    <property type="term" value="P:intracellular calcium ion homeostasis"/>
    <property type="evidence" value="ECO:0007669"/>
    <property type="project" value="TreeGrafter"/>
</dbReference>
<dbReference type="InterPro" id="IPR004481">
    <property type="entry name" value="K/Na/Ca-exchanger"/>
</dbReference>
<evidence type="ECO:0000313" key="8">
    <source>
        <dbReference type="Proteomes" id="UP001431776"/>
    </source>
</evidence>
<gene>
    <name evidence="7" type="ORF">QJ522_16085</name>
</gene>
<evidence type="ECO:0000256" key="2">
    <source>
        <dbReference type="ARBA" id="ARBA00022692"/>
    </source>
</evidence>
<feature type="transmembrane region" description="Helical" evidence="5">
    <location>
        <begin position="270"/>
        <end position="288"/>
    </location>
</feature>
<dbReference type="PANTHER" id="PTHR10846">
    <property type="entry name" value="SODIUM/POTASSIUM/CALCIUM EXCHANGER"/>
    <property type="match status" value="1"/>
</dbReference>
<evidence type="ECO:0000313" key="7">
    <source>
        <dbReference type="EMBL" id="MDI6450577.1"/>
    </source>
</evidence>
<keyword evidence="8" id="KW-1185">Reference proteome</keyword>
<reference evidence="7" key="1">
    <citation type="submission" date="2023-05" db="EMBL/GenBank/DDBJ databases">
        <title>Anaerotaeda fermentans gen. nov., sp. nov., a novel anaerobic planctomycete of the new family within the order Sedimentisphaerales isolated from Taman Peninsula, Russia.</title>
        <authorList>
            <person name="Khomyakova M.A."/>
            <person name="Merkel A.Y."/>
            <person name="Slobodkin A.I."/>
        </authorList>
    </citation>
    <scope>NUCLEOTIDE SEQUENCE</scope>
    <source>
        <strain evidence="7">M17dextr</strain>
    </source>
</reference>
<keyword evidence="3 5" id="KW-1133">Transmembrane helix</keyword>
<comment type="subcellular location">
    <subcellularLocation>
        <location evidence="1">Membrane</location>
        <topology evidence="1">Multi-pass membrane protein</topology>
    </subcellularLocation>
</comment>
<dbReference type="EMBL" id="JASCXX010000022">
    <property type="protein sequence ID" value="MDI6450577.1"/>
    <property type="molecule type" value="Genomic_DNA"/>
</dbReference>
<dbReference type="InterPro" id="IPR004837">
    <property type="entry name" value="NaCa_Exmemb"/>
</dbReference>
<proteinExistence type="predicted"/>
<dbReference type="GO" id="GO:0005886">
    <property type="term" value="C:plasma membrane"/>
    <property type="evidence" value="ECO:0007669"/>
    <property type="project" value="TreeGrafter"/>
</dbReference>
<comment type="caution">
    <text evidence="7">The sequence shown here is derived from an EMBL/GenBank/DDBJ whole genome shotgun (WGS) entry which is preliminary data.</text>
</comment>
<sequence length="320" mass="32533">MAWAILLLTAGLLLLWKGADLLVTGAVGIAERLGVSQLVVGLTVVAMGTSAPEAAASIASVLDGRGNIAIGNVYGSNIANLALVGGLVAMINPLRVQARTLRREIPTMLAVALLLWPVLRNLALSRPEGLLLLCVFAALVAYTVRTARAGILPVAVPDVPAVGTQTGAGRHVAFIGIGLVGLSLGARLAVGGAVTIGTRIGLSDAVIGSTIMAVGTSLPELVTCVLAALKGHHDISVGNLVGSNIFNTLLVSGVAAIVRPFAVGQRFAGGVDFWIMIGVSIAFAVAAIVGRRVIGRLCGAILLAVYGGYLVYLLAYTQPA</sequence>
<evidence type="ECO:0000256" key="5">
    <source>
        <dbReference type="SAM" id="Phobius"/>
    </source>
</evidence>
<feature type="transmembrane region" description="Helical" evidence="5">
    <location>
        <begin position="294"/>
        <end position="315"/>
    </location>
</feature>
<dbReference type="GO" id="GO:0008273">
    <property type="term" value="F:calcium, potassium:sodium antiporter activity"/>
    <property type="evidence" value="ECO:0007669"/>
    <property type="project" value="TreeGrafter"/>
</dbReference>
<dbReference type="Pfam" id="PF01699">
    <property type="entry name" value="Na_Ca_ex"/>
    <property type="match status" value="2"/>
</dbReference>
<feature type="transmembrane region" description="Helical" evidence="5">
    <location>
        <begin position="171"/>
        <end position="194"/>
    </location>
</feature>
<feature type="transmembrane region" description="Helical" evidence="5">
    <location>
        <begin position="38"/>
        <end position="62"/>
    </location>
</feature>
<dbReference type="RefSeq" id="WP_349245987.1">
    <property type="nucleotide sequence ID" value="NZ_JASCXX010000022.1"/>
</dbReference>
<feature type="transmembrane region" description="Helical" evidence="5">
    <location>
        <begin position="105"/>
        <end position="123"/>
    </location>
</feature>
<dbReference type="PANTHER" id="PTHR10846:SF8">
    <property type="entry name" value="INNER MEMBRANE PROTEIN YRBG"/>
    <property type="match status" value="1"/>
</dbReference>
<organism evidence="7 8">
    <name type="scientific">Anaerobaca lacustris</name>
    <dbReference type="NCBI Taxonomy" id="3044600"/>
    <lineage>
        <taxon>Bacteria</taxon>
        <taxon>Pseudomonadati</taxon>
        <taxon>Planctomycetota</taxon>
        <taxon>Phycisphaerae</taxon>
        <taxon>Sedimentisphaerales</taxon>
        <taxon>Anaerobacaceae</taxon>
        <taxon>Anaerobaca</taxon>
    </lineage>
</organism>
<feature type="domain" description="Sodium/calcium exchanger membrane region" evidence="6">
    <location>
        <begin position="3"/>
        <end position="143"/>
    </location>
</feature>
<dbReference type="InterPro" id="IPR044880">
    <property type="entry name" value="NCX_ion-bd_dom_sf"/>
</dbReference>
<dbReference type="NCBIfam" id="TIGR00367">
    <property type="entry name" value="calcium/sodium antiporter"/>
    <property type="match status" value="1"/>
</dbReference>
<evidence type="ECO:0000256" key="3">
    <source>
        <dbReference type="ARBA" id="ARBA00022989"/>
    </source>
</evidence>
<dbReference type="GO" id="GO:0005262">
    <property type="term" value="F:calcium channel activity"/>
    <property type="evidence" value="ECO:0007669"/>
    <property type="project" value="TreeGrafter"/>
</dbReference>
<dbReference type="Proteomes" id="UP001431776">
    <property type="component" value="Unassembled WGS sequence"/>
</dbReference>
<keyword evidence="2 5" id="KW-0812">Transmembrane</keyword>
<feature type="transmembrane region" description="Helical" evidence="5">
    <location>
        <begin position="130"/>
        <end position="151"/>
    </location>
</feature>
<feature type="transmembrane region" description="Helical" evidence="5">
    <location>
        <begin position="74"/>
        <end position="93"/>
    </location>
</feature>
<dbReference type="AlphaFoldDB" id="A0AAW6TY40"/>
<dbReference type="Gene3D" id="6.10.280.80">
    <property type="entry name" value="NCX, peripheral helical region"/>
    <property type="match status" value="1"/>
</dbReference>
<dbReference type="Gene3D" id="1.20.1420.30">
    <property type="entry name" value="NCX, central ion-binding region"/>
    <property type="match status" value="1"/>
</dbReference>
<name>A0AAW6TY40_9BACT</name>
<feature type="transmembrane region" description="Helical" evidence="5">
    <location>
        <begin position="206"/>
        <end position="229"/>
    </location>
</feature>
<evidence type="ECO:0000256" key="4">
    <source>
        <dbReference type="ARBA" id="ARBA00023136"/>
    </source>
</evidence>